<reference evidence="3 4" key="1">
    <citation type="submission" date="2015-10" db="EMBL/GenBank/DDBJ databases">
        <title>Draft genome sequence of Streptomyces bungoensis DSM 41781, type strain for the species Streptomyces bungoensis.</title>
        <authorList>
            <person name="Ruckert C."/>
            <person name="Winkler A."/>
            <person name="Kalinowski J."/>
            <person name="Kampfer P."/>
            <person name="Glaeser S."/>
        </authorList>
    </citation>
    <scope>NUCLEOTIDE SEQUENCE [LARGE SCALE GENOMIC DNA]</scope>
    <source>
        <strain evidence="3 4">DSM 41781</strain>
    </source>
</reference>
<dbReference type="STRING" id="285568.AQJ66_34950"/>
<feature type="transmembrane region" description="Helical" evidence="1">
    <location>
        <begin position="112"/>
        <end position="138"/>
    </location>
</feature>
<sequence length="141" mass="14023">MPPPPIAPDGPGQIPYGYPAAPAPAYAYPAAPQPQPGYGMPGVPPYPAAPGYGWPGMPPQPNNGMGTASLVLGILATVGFCAWPLALVMGIVAIVLGALGRGKARRGEATNPGVALAGIICGSTSLVLILALLAFAIAHYG</sequence>
<comment type="caution">
    <text evidence="3">The sequence shown here is derived from an EMBL/GenBank/DDBJ whole genome shotgun (WGS) entry which is preliminary data.</text>
</comment>
<dbReference type="EMBL" id="LMWX01000068">
    <property type="protein sequence ID" value="KUN76741.1"/>
    <property type="molecule type" value="Genomic_DNA"/>
</dbReference>
<keyword evidence="4" id="KW-1185">Reference proteome</keyword>
<name>A0A117R8D1_9ACTN</name>
<keyword evidence="1" id="KW-0812">Transmembrane</keyword>
<proteinExistence type="predicted"/>
<evidence type="ECO:0000256" key="1">
    <source>
        <dbReference type="SAM" id="Phobius"/>
    </source>
</evidence>
<dbReference type="AlphaFoldDB" id="A0A117R8D1"/>
<evidence type="ECO:0000313" key="4">
    <source>
        <dbReference type="Proteomes" id="UP000053024"/>
    </source>
</evidence>
<keyword evidence="1" id="KW-0472">Membrane</keyword>
<protein>
    <recommendedName>
        <fullName evidence="2">DUF4190 domain-containing protein</fullName>
    </recommendedName>
</protein>
<accession>A0A117R8D1</accession>
<keyword evidence="1" id="KW-1133">Transmembrane helix</keyword>
<evidence type="ECO:0000313" key="3">
    <source>
        <dbReference type="EMBL" id="KUN76741.1"/>
    </source>
</evidence>
<evidence type="ECO:0000259" key="2">
    <source>
        <dbReference type="Pfam" id="PF13828"/>
    </source>
</evidence>
<dbReference type="Pfam" id="PF13828">
    <property type="entry name" value="DUF4190"/>
    <property type="match status" value="1"/>
</dbReference>
<dbReference type="InterPro" id="IPR025241">
    <property type="entry name" value="DUF4190"/>
</dbReference>
<feature type="transmembrane region" description="Helical" evidence="1">
    <location>
        <begin position="70"/>
        <end position="100"/>
    </location>
</feature>
<organism evidence="3 4">
    <name type="scientific">Streptomyces bungoensis</name>
    <dbReference type="NCBI Taxonomy" id="285568"/>
    <lineage>
        <taxon>Bacteria</taxon>
        <taxon>Bacillati</taxon>
        <taxon>Actinomycetota</taxon>
        <taxon>Actinomycetes</taxon>
        <taxon>Kitasatosporales</taxon>
        <taxon>Streptomycetaceae</taxon>
        <taxon>Streptomyces</taxon>
    </lineage>
</organism>
<gene>
    <name evidence="3" type="ORF">AQJ66_34950</name>
</gene>
<dbReference type="Proteomes" id="UP000053024">
    <property type="component" value="Unassembled WGS sequence"/>
</dbReference>
<feature type="domain" description="DUF4190" evidence="2">
    <location>
        <begin position="65"/>
        <end position="131"/>
    </location>
</feature>